<dbReference type="FunFam" id="2.40.100.10:FF:000013">
    <property type="entry name" value="Peptidyl-prolyl cis-trans isomerase"/>
    <property type="match status" value="1"/>
</dbReference>
<evidence type="ECO:0000313" key="8">
    <source>
        <dbReference type="Proteomes" id="UP001292079"/>
    </source>
</evidence>
<reference evidence="7" key="1">
    <citation type="submission" date="2022-04" db="EMBL/GenBank/DDBJ databases">
        <authorList>
            <person name="Xu L."/>
            <person name="Lv Z."/>
        </authorList>
    </citation>
    <scope>NUCLEOTIDE SEQUENCE</scope>
    <source>
        <strain evidence="7">LV_2022a</strain>
    </source>
</reference>
<keyword evidence="4 5" id="KW-0413">Isomerase</keyword>
<dbReference type="EC" id="5.2.1.8" evidence="5"/>
<evidence type="ECO:0000256" key="4">
    <source>
        <dbReference type="ARBA" id="ARBA00023235"/>
    </source>
</evidence>
<dbReference type="PIRSF" id="PIRSF001467">
    <property type="entry name" value="Peptidylpro_ismrse"/>
    <property type="match status" value="1"/>
</dbReference>
<keyword evidence="3 5" id="KW-0697">Rotamase</keyword>
<dbReference type="PANTHER" id="PTHR11071">
    <property type="entry name" value="PEPTIDYL-PROLYL CIS-TRANS ISOMERASE"/>
    <property type="match status" value="1"/>
</dbReference>
<feature type="domain" description="PPIase cyclophilin-type" evidence="6">
    <location>
        <begin position="5"/>
        <end position="160"/>
    </location>
</feature>
<dbReference type="PROSITE" id="PS50072">
    <property type="entry name" value="CSA_PPIASE_2"/>
    <property type="match status" value="1"/>
</dbReference>
<evidence type="ECO:0000256" key="3">
    <source>
        <dbReference type="ARBA" id="ARBA00023110"/>
    </source>
</evidence>
<dbReference type="InterPro" id="IPR002130">
    <property type="entry name" value="Cyclophilin-type_PPIase_dom"/>
</dbReference>
<dbReference type="GO" id="GO:0006457">
    <property type="term" value="P:protein folding"/>
    <property type="evidence" value="ECO:0007669"/>
    <property type="project" value="InterPro"/>
</dbReference>
<comment type="similarity">
    <text evidence="5">Belongs to the cyclophilin-type PPIase family.</text>
</comment>
<comment type="catalytic activity">
    <reaction evidence="1 5">
        <text>[protein]-peptidylproline (omega=180) = [protein]-peptidylproline (omega=0)</text>
        <dbReference type="Rhea" id="RHEA:16237"/>
        <dbReference type="Rhea" id="RHEA-COMP:10747"/>
        <dbReference type="Rhea" id="RHEA-COMP:10748"/>
        <dbReference type="ChEBI" id="CHEBI:83833"/>
        <dbReference type="ChEBI" id="CHEBI:83834"/>
        <dbReference type="EC" id="5.2.1.8"/>
    </reaction>
</comment>
<comment type="function">
    <text evidence="2 5">PPIases accelerate the folding of proteins. It catalyzes the cis-trans isomerization of proline imidic peptide bonds in oligopeptides.</text>
</comment>
<organism evidence="7 8">
    <name type="scientific">Schistosoma mekongi</name>
    <name type="common">Parasitic worm</name>
    <dbReference type="NCBI Taxonomy" id="38744"/>
    <lineage>
        <taxon>Eukaryota</taxon>
        <taxon>Metazoa</taxon>
        <taxon>Spiralia</taxon>
        <taxon>Lophotrochozoa</taxon>
        <taxon>Platyhelminthes</taxon>
        <taxon>Trematoda</taxon>
        <taxon>Digenea</taxon>
        <taxon>Strigeidida</taxon>
        <taxon>Schistosomatoidea</taxon>
        <taxon>Schistosomatidae</taxon>
        <taxon>Schistosoma</taxon>
    </lineage>
</organism>
<evidence type="ECO:0000313" key="7">
    <source>
        <dbReference type="EMBL" id="KAK4467442.1"/>
    </source>
</evidence>
<dbReference type="PROSITE" id="PS00170">
    <property type="entry name" value="CSA_PPIASE_1"/>
    <property type="match status" value="1"/>
</dbReference>
<dbReference type="InterPro" id="IPR024936">
    <property type="entry name" value="Cyclophilin-type_PPIase"/>
</dbReference>
<protein>
    <recommendedName>
        <fullName evidence="5">Peptidyl-prolyl cis-trans isomerase</fullName>
        <shortName evidence="5">PPIase</shortName>
        <ecNumber evidence="5">5.2.1.8</ecNumber>
    </recommendedName>
</protein>
<dbReference type="GO" id="GO:0016018">
    <property type="term" value="F:cyclosporin A binding"/>
    <property type="evidence" value="ECO:0007669"/>
    <property type="project" value="TreeGrafter"/>
</dbReference>
<dbReference type="Gene3D" id="2.40.100.10">
    <property type="entry name" value="Cyclophilin-like"/>
    <property type="match status" value="1"/>
</dbReference>
<name>A0AAE2D191_SCHME</name>
<dbReference type="EMBL" id="JALJAT010000072">
    <property type="protein sequence ID" value="KAK4467442.1"/>
    <property type="molecule type" value="Genomic_DNA"/>
</dbReference>
<dbReference type="PRINTS" id="PR00153">
    <property type="entry name" value="CSAPPISMRASE"/>
</dbReference>
<dbReference type="SUPFAM" id="SSF50891">
    <property type="entry name" value="Cyclophilin-like"/>
    <property type="match status" value="1"/>
</dbReference>
<sequence>MTRVFFDITANDRQLGRITFELFPDVPKTAENFRALCTQEKGYGYKNSIFHRIIPGFMCQGGDFTNGNGTGGKSIYGNKFEDENFTHKHDEPMLLSMANAGPNTNGSQFFITTVACPWLDGKHVVFGKVVDGKDVVKTMEGYGSQSGKTSQTIKIANCGQC</sequence>
<keyword evidence="8" id="KW-1185">Reference proteome</keyword>
<evidence type="ECO:0000256" key="5">
    <source>
        <dbReference type="RuleBase" id="RU363019"/>
    </source>
</evidence>
<gene>
    <name evidence="7" type="ORF">MN116_009059</name>
</gene>
<dbReference type="GO" id="GO:0005737">
    <property type="term" value="C:cytoplasm"/>
    <property type="evidence" value="ECO:0007669"/>
    <property type="project" value="TreeGrafter"/>
</dbReference>
<comment type="caution">
    <text evidence="7">The sequence shown here is derived from an EMBL/GenBank/DDBJ whole genome shotgun (WGS) entry which is preliminary data.</text>
</comment>
<dbReference type="AlphaFoldDB" id="A0AAE2D191"/>
<evidence type="ECO:0000256" key="1">
    <source>
        <dbReference type="ARBA" id="ARBA00000971"/>
    </source>
</evidence>
<proteinExistence type="inferred from homology"/>
<reference evidence="7" key="2">
    <citation type="journal article" date="2023" name="Infect Dis Poverty">
        <title>Chromosome-scale genome of the human blood fluke Schistosoma mekongi and its implications for public health.</title>
        <authorList>
            <person name="Zhou M."/>
            <person name="Xu L."/>
            <person name="Xu D."/>
            <person name="Chen W."/>
            <person name="Khan J."/>
            <person name="Hu Y."/>
            <person name="Huang H."/>
            <person name="Wei H."/>
            <person name="Zhang Y."/>
            <person name="Chusongsang P."/>
            <person name="Tanasarnprasert K."/>
            <person name="Hu X."/>
            <person name="Limpanont Y."/>
            <person name="Lv Z."/>
        </authorList>
    </citation>
    <scope>NUCLEOTIDE SEQUENCE</scope>
    <source>
        <strain evidence="7">LV_2022a</strain>
    </source>
</reference>
<dbReference type="PANTHER" id="PTHR11071:SF561">
    <property type="entry name" value="PEPTIDYL-PROLYL CIS-TRANS ISOMERASE D-RELATED"/>
    <property type="match status" value="1"/>
</dbReference>
<dbReference type="Proteomes" id="UP001292079">
    <property type="component" value="Unassembled WGS sequence"/>
</dbReference>
<dbReference type="GO" id="GO:0003755">
    <property type="term" value="F:peptidyl-prolyl cis-trans isomerase activity"/>
    <property type="evidence" value="ECO:0007669"/>
    <property type="project" value="UniProtKB-UniRule"/>
</dbReference>
<dbReference type="CDD" id="cd01926">
    <property type="entry name" value="cyclophilin_ABH_like"/>
    <property type="match status" value="1"/>
</dbReference>
<dbReference type="InterPro" id="IPR029000">
    <property type="entry name" value="Cyclophilin-like_dom_sf"/>
</dbReference>
<dbReference type="Pfam" id="PF00160">
    <property type="entry name" value="Pro_isomerase"/>
    <property type="match status" value="1"/>
</dbReference>
<evidence type="ECO:0000259" key="6">
    <source>
        <dbReference type="PROSITE" id="PS50072"/>
    </source>
</evidence>
<accession>A0AAE2D191</accession>
<dbReference type="InterPro" id="IPR020892">
    <property type="entry name" value="Cyclophilin-type_PPIase_CS"/>
</dbReference>
<evidence type="ECO:0000256" key="2">
    <source>
        <dbReference type="ARBA" id="ARBA00002388"/>
    </source>
</evidence>